<dbReference type="GO" id="GO:0008203">
    <property type="term" value="P:cholesterol metabolic process"/>
    <property type="evidence" value="ECO:0007669"/>
    <property type="project" value="UniProtKB-UniPathway"/>
</dbReference>
<feature type="domain" description="FAD/NAD(P)-binding" evidence="15">
    <location>
        <begin position="77"/>
        <end position="155"/>
    </location>
</feature>
<evidence type="ECO:0000256" key="2">
    <source>
        <dbReference type="ARBA" id="ARBA00004731"/>
    </source>
</evidence>
<dbReference type="Gene3D" id="3.50.50.60">
    <property type="entry name" value="FAD/NAD(P)-binding domain"/>
    <property type="match status" value="1"/>
</dbReference>
<evidence type="ECO:0000256" key="12">
    <source>
        <dbReference type="PIRSR" id="PIRSR000362-1"/>
    </source>
</evidence>
<dbReference type="PANTHER" id="PTHR48467">
    <property type="entry name" value="GLUTAMATE SYNTHASE 1 [NADH], CHLOROPLASTIC-LIKE"/>
    <property type="match status" value="1"/>
</dbReference>
<evidence type="ECO:0000256" key="14">
    <source>
        <dbReference type="SAM" id="Coils"/>
    </source>
</evidence>
<feature type="binding site" evidence="12">
    <location>
        <position position="70"/>
    </location>
    <ligand>
        <name>FAD</name>
        <dbReference type="ChEBI" id="CHEBI:57692"/>
    </ligand>
</feature>
<dbReference type="InterPro" id="IPR023753">
    <property type="entry name" value="FAD/NAD-binding_dom"/>
</dbReference>
<protein>
    <recommendedName>
        <fullName evidence="5">NADPH:adrenodoxin oxidoreductase, mitochondrial</fullName>
        <ecNumber evidence="4">1.18.1.6</ecNumber>
    </recommendedName>
    <alternativeName>
        <fullName evidence="10">Ferredoxin--NADP(+) reductase</fullName>
    </alternativeName>
</protein>
<evidence type="ECO:0000256" key="10">
    <source>
        <dbReference type="ARBA" id="ARBA00030202"/>
    </source>
</evidence>
<evidence type="ECO:0000256" key="1">
    <source>
        <dbReference type="ARBA" id="ARBA00001974"/>
    </source>
</evidence>
<gene>
    <name evidence="16" type="ORF">NBR_LOCUS11206</name>
</gene>
<reference evidence="18" key="1">
    <citation type="submission" date="2017-02" db="UniProtKB">
        <authorList>
            <consortium name="WormBaseParasite"/>
        </authorList>
    </citation>
    <scope>IDENTIFICATION</scope>
</reference>
<feature type="binding site" evidence="12">
    <location>
        <begin position="316"/>
        <end position="318"/>
    </location>
    <ligand>
        <name>FAD</name>
        <dbReference type="ChEBI" id="CHEBI:57692"/>
    </ligand>
</feature>
<evidence type="ECO:0000256" key="13">
    <source>
        <dbReference type="PIRSR" id="PIRSR000362-2"/>
    </source>
</evidence>
<accession>A0A0N4Y5E2</accession>
<feature type="binding site" evidence="13">
    <location>
        <position position="194"/>
    </location>
    <ligand>
        <name>NADP(+)</name>
        <dbReference type="ChEBI" id="CHEBI:58349"/>
    </ligand>
</feature>
<evidence type="ECO:0000256" key="4">
    <source>
        <dbReference type="ARBA" id="ARBA00013219"/>
    </source>
</evidence>
<dbReference type="PIRSF" id="PIRSF000362">
    <property type="entry name" value="FNR"/>
    <property type="match status" value="1"/>
</dbReference>
<comment type="catalytic activity">
    <reaction evidence="11">
        <text>2 reduced [adrenodoxin] + NADP(+) + H(+) = 2 oxidized [adrenodoxin] + NADPH</text>
        <dbReference type="Rhea" id="RHEA:42312"/>
        <dbReference type="Rhea" id="RHEA-COMP:9998"/>
        <dbReference type="Rhea" id="RHEA-COMP:9999"/>
        <dbReference type="ChEBI" id="CHEBI:15378"/>
        <dbReference type="ChEBI" id="CHEBI:33737"/>
        <dbReference type="ChEBI" id="CHEBI:33738"/>
        <dbReference type="ChEBI" id="CHEBI:57783"/>
        <dbReference type="ChEBI" id="CHEBI:58349"/>
        <dbReference type="EC" id="1.18.1.6"/>
    </reaction>
</comment>
<keyword evidence="9" id="KW-0560">Oxidoreductase</keyword>
<keyword evidence="17" id="KW-1185">Reference proteome</keyword>
<dbReference type="InterPro" id="IPR055275">
    <property type="entry name" value="Ferredox_Rdtase"/>
</dbReference>
<feature type="coiled-coil region" evidence="14">
    <location>
        <begin position="208"/>
        <end position="235"/>
    </location>
</feature>
<comment type="cofactor">
    <cofactor evidence="1 12">
        <name>FAD</name>
        <dbReference type="ChEBI" id="CHEBI:57692"/>
    </cofactor>
</comment>
<keyword evidence="6" id="KW-0285">Flavoprotein</keyword>
<dbReference type="SUPFAM" id="SSF51971">
    <property type="entry name" value="Nucleotide-binding domain"/>
    <property type="match status" value="1"/>
</dbReference>
<dbReference type="PANTHER" id="PTHR48467:SF1">
    <property type="entry name" value="GLUTAMATE SYNTHASE 1 [NADH], CHLOROPLASTIC-LIKE"/>
    <property type="match status" value="1"/>
</dbReference>
<dbReference type="InterPro" id="IPR021163">
    <property type="entry name" value="Ferredox_Rdtase_adrenod"/>
</dbReference>
<evidence type="ECO:0000313" key="18">
    <source>
        <dbReference type="WBParaSite" id="NBR_0001120501-mRNA-1"/>
    </source>
</evidence>
<dbReference type="EMBL" id="UYSL01020481">
    <property type="protein sequence ID" value="VDL74795.1"/>
    <property type="molecule type" value="Genomic_DNA"/>
</dbReference>
<feature type="binding site" evidence="13">
    <location>
        <position position="316"/>
    </location>
    <ligand>
        <name>NADP(+)</name>
        <dbReference type="ChEBI" id="CHEBI:58349"/>
    </ligand>
</feature>
<evidence type="ECO:0000256" key="3">
    <source>
        <dbReference type="ARBA" id="ARBA00008312"/>
    </source>
</evidence>
<dbReference type="PRINTS" id="PR00419">
    <property type="entry name" value="ADXRDTASE"/>
</dbReference>
<dbReference type="Pfam" id="PF07992">
    <property type="entry name" value="Pyr_redox_2"/>
    <property type="match status" value="1"/>
</dbReference>
<evidence type="ECO:0000313" key="17">
    <source>
        <dbReference type="Proteomes" id="UP000271162"/>
    </source>
</evidence>
<evidence type="ECO:0000256" key="6">
    <source>
        <dbReference type="ARBA" id="ARBA00022630"/>
    </source>
</evidence>
<keyword evidence="8 13" id="KW-0521">NADP</keyword>
<feature type="binding site" evidence="12">
    <location>
        <position position="309"/>
    </location>
    <ligand>
        <name>FAD</name>
        <dbReference type="ChEBI" id="CHEBI:57692"/>
    </ligand>
</feature>
<comment type="similarity">
    <text evidence="3">Belongs to the ferredoxin--NADP reductase type 1 family.</text>
</comment>
<evidence type="ECO:0000256" key="8">
    <source>
        <dbReference type="ARBA" id="ARBA00022857"/>
    </source>
</evidence>
<dbReference type="InterPro" id="IPR036188">
    <property type="entry name" value="FAD/NAD-bd_sf"/>
</dbReference>
<organism evidence="18">
    <name type="scientific">Nippostrongylus brasiliensis</name>
    <name type="common">Rat hookworm</name>
    <dbReference type="NCBI Taxonomy" id="27835"/>
    <lineage>
        <taxon>Eukaryota</taxon>
        <taxon>Metazoa</taxon>
        <taxon>Ecdysozoa</taxon>
        <taxon>Nematoda</taxon>
        <taxon>Chromadorea</taxon>
        <taxon>Rhabditida</taxon>
        <taxon>Rhabditina</taxon>
        <taxon>Rhabditomorpha</taxon>
        <taxon>Strongyloidea</taxon>
        <taxon>Heligmosomidae</taxon>
        <taxon>Nippostrongylus</taxon>
    </lineage>
</organism>
<feature type="binding site" evidence="12">
    <location>
        <position position="32"/>
    </location>
    <ligand>
        <name>FAD</name>
        <dbReference type="ChEBI" id="CHEBI:57692"/>
    </ligand>
</feature>
<proteinExistence type="inferred from homology"/>
<name>A0A0N4Y5E2_NIPBR</name>
<evidence type="ECO:0000313" key="16">
    <source>
        <dbReference type="EMBL" id="VDL74795.1"/>
    </source>
</evidence>
<dbReference type="AlphaFoldDB" id="A0A0N4Y5E2"/>
<feature type="binding site" evidence="13">
    <location>
        <begin position="139"/>
        <end position="142"/>
    </location>
    <ligand>
        <name>NADP(+)</name>
        <dbReference type="ChEBI" id="CHEBI:58349"/>
    </ligand>
</feature>
<keyword evidence="14" id="KW-0175">Coiled coil</keyword>
<evidence type="ECO:0000259" key="15">
    <source>
        <dbReference type="Pfam" id="PF07992"/>
    </source>
</evidence>
<dbReference type="Proteomes" id="UP000271162">
    <property type="component" value="Unassembled WGS sequence"/>
</dbReference>
<dbReference type="GO" id="GO:0016491">
    <property type="term" value="F:oxidoreductase activity"/>
    <property type="evidence" value="ECO:0007669"/>
    <property type="project" value="UniProtKB-KW"/>
</dbReference>
<feature type="binding site" evidence="13">
    <location>
        <begin position="182"/>
        <end position="183"/>
    </location>
    <ligand>
        <name>NADP(+)</name>
        <dbReference type="ChEBI" id="CHEBI:58349"/>
    </ligand>
</feature>
<evidence type="ECO:0000256" key="5">
    <source>
        <dbReference type="ARBA" id="ARBA00016287"/>
    </source>
</evidence>
<dbReference type="WBParaSite" id="NBR_0001120501-mRNA-1">
    <property type="protein sequence ID" value="NBR_0001120501-mRNA-1"/>
    <property type="gene ID" value="NBR_0001120501"/>
</dbReference>
<keyword evidence="7 12" id="KW-0274">FAD</keyword>
<comment type="pathway">
    <text evidence="2">Steroid metabolism; cholesterol metabolism.</text>
</comment>
<evidence type="ECO:0000256" key="9">
    <source>
        <dbReference type="ARBA" id="ARBA00023002"/>
    </source>
</evidence>
<dbReference type="STRING" id="27835.A0A0N4Y5E2"/>
<reference evidence="16 17" key="2">
    <citation type="submission" date="2018-11" db="EMBL/GenBank/DDBJ databases">
        <authorList>
            <consortium name="Pathogen Informatics"/>
        </authorList>
    </citation>
    <scope>NUCLEOTIDE SEQUENCE [LARGE SCALE GENOMIC DNA]</scope>
</reference>
<dbReference type="EC" id="1.18.1.6" evidence="4"/>
<evidence type="ECO:0000256" key="7">
    <source>
        <dbReference type="ARBA" id="ARBA00022827"/>
    </source>
</evidence>
<dbReference type="UniPathway" id="UPA00296"/>
<sequence>MSNGLFTCTSLLRRLPESRIDVFDASPVPYGLVRYGVAPDHQDVKNCINIFDRMFESNRDRLSLFCNVRIGSDIGMNELTKHYDAILLAYGAHRPRQLEIPGSRSRNVVSGSDFVSWYNGVPNAKAPSLDDPNVVIVGNGNVALDCARILSNVDSLRTTDVPSDVLAALEKSAVTNIKIIGRRGPKDVSFTIKELREQFKVPKWDTTVEMDEEELAGLKDTLATMERRKQRLMKVGRLGNYRRCKTPSRRQAVSIHELSNSGRSSDFIHIGYQTVVLDGVPKNDKGMIAMKDSCRVDMPCGSSVYAAGWCAHGPRGVIVDTQRDAVAVADQMVKDIKSKDSVTGSLPGVQSVLDARRVKYVTWDEWKKIDDVEVKQGAEKGKVREKLTRFNGYLKSRSDGTTP</sequence>
<evidence type="ECO:0000256" key="11">
    <source>
        <dbReference type="ARBA" id="ARBA00048933"/>
    </source>
</evidence>